<name>D4F977_EDWTA</name>
<proteinExistence type="predicted"/>
<protein>
    <submittedName>
        <fullName evidence="1">Uncharacterized protein</fullName>
    </submittedName>
</protein>
<dbReference type="Proteomes" id="UP000003692">
    <property type="component" value="Unassembled WGS sequence"/>
</dbReference>
<accession>D4F977</accession>
<comment type="caution">
    <text evidence="1">The sequence shown here is derived from an EMBL/GenBank/DDBJ whole genome shotgun (WGS) entry which is preliminary data.</text>
</comment>
<gene>
    <name evidence="1" type="ORF">EDWATA_03335</name>
</gene>
<sequence length="42" mass="4801">MRGAFSFSIVYSLVFADCISPLFYPPFVVNHAMAQCFHRKSD</sequence>
<evidence type="ECO:0000313" key="2">
    <source>
        <dbReference type="Proteomes" id="UP000003692"/>
    </source>
</evidence>
<evidence type="ECO:0000313" key="1">
    <source>
        <dbReference type="EMBL" id="EFE21674.1"/>
    </source>
</evidence>
<organism evidence="1 2">
    <name type="scientific">Edwardsiella tarda ATCC 23685</name>
    <dbReference type="NCBI Taxonomy" id="500638"/>
    <lineage>
        <taxon>Bacteria</taxon>
        <taxon>Pseudomonadati</taxon>
        <taxon>Pseudomonadota</taxon>
        <taxon>Gammaproteobacteria</taxon>
        <taxon>Enterobacterales</taxon>
        <taxon>Hafniaceae</taxon>
        <taxon>Edwardsiella</taxon>
    </lineage>
</organism>
<dbReference type="AlphaFoldDB" id="D4F977"/>
<dbReference type="EMBL" id="ADGK01000271">
    <property type="protein sequence ID" value="EFE21674.1"/>
    <property type="molecule type" value="Genomic_DNA"/>
</dbReference>
<reference evidence="1 2" key="1">
    <citation type="submission" date="2010-02" db="EMBL/GenBank/DDBJ databases">
        <authorList>
            <person name="Weinstock G."/>
            <person name="Sodergren E."/>
            <person name="Clifton S."/>
            <person name="Fulton L."/>
            <person name="Fulton B."/>
            <person name="Courtney L."/>
            <person name="Fronick C."/>
            <person name="Harrison M."/>
            <person name="Strong C."/>
            <person name="Farmer C."/>
            <person name="Delahaunty K."/>
            <person name="Markovic C."/>
            <person name="Hall O."/>
            <person name="Minx P."/>
            <person name="Tomlinson C."/>
            <person name="Mitreva M."/>
            <person name="Nelson J."/>
            <person name="Hou S."/>
            <person name="Wollam A."/>
            <person name="Pepin K.H."/>
            <person name="Johnson M."/>
            <person name="Bhonagiri V."/>
            <person name="Zhang X."/>
            <person name="Suruliraj S."/>
            <person name="Warren W."/>
            <person name="Chinwalla A."/>
            <person name="Mardis E.R."/>
            <person name="Wilson R.K."/>
        </authorList>
    </citation>
    <scope>NUCLEOTIDE SEQUENCE [LARGE SCALE GENOMIC DNA]</scope>
    <source>
        <strain evidence="1 2">ATCC 23685</strain>
    </source>
</reference>
<dbReference type="HOGENOM" id="CLU_3250725_0_0_6"/>